<feature type="transmembrane region" description="Helical" evidence="10">
    <location>
        <begin position="77"/>
        <end position="98"/>
    </location>
</feature>
<protein>
    <recommendedName>
        <fullName evidence="11">Molybdenum transport system permease</fullName>
    </recommendedName>
</protein>
<dbReference type="NCBIfam" id="NF006939">
    <property type="entry name" value="PRK09421.1"/>
    <property type="match status" value="1"/>
</dbReference>
<evidence type="ECO:0000256" key="10">
    <source>
        <dbReference type="RuleBase" id="RU363032"/>
    </source>
</evidence>
<evidence type="ECO:0000313" key="14">
    <source>
        <dbReference type="EMBL" id="PPE72584.1"/>
    </source>
</evidence>
<evidence type="ECO:0000256" key="6">
    <source>
        <dbReference type="ARBA" id="ARBA00022505"/>
    </source>
</evidence>
<dbReference type="Pfam" id="PF00528">
    <property type="entry name" value="BPD_transp_1"/>
    <property type="match status" value="1"/>
</dbReference>
<evidence type="ECO:0000256" key="1">
    <source>
        <dbReference type="ARBA" id="ARBA00002949"/>
    </source>
</evidence>
<evidence type="ECO:0000256" key="12">
    <source>
        <dbReference type="SAM" id="MobiDB-lite"/>
    </source>
</evidence>
<evidence type="ECO:0000259" key="13">
    <source>
        <dbReference type="PROSITE" id="PS50928"/>
    </source>
</evidence>
<keyword evidence="11" id="KW-0997">Cell inner membrane</keyword>
<dbReference type="PANTHER" id="PTHR30183">
    <property type="entry name" value="MOLYBDENUM TRANSPORT SYSTEM PERMEASE PROTEIN MODB"/>
    <property type="match status" value="1"/>
</dbReference>
<organism evidence="14 15">
    <name type="scientific">Solimonas fluminis</name>
    <dbReference type="NCBI Taxonomy" id="2086571"/>
    <lineage>
        <taxon>Bacteria</taxon>
        <taxon>Pseudomonadati</taxon>
        <taxon>Pseudomonadota</taxon>
        <taxon>Gammaproteobacteria</taxon>
        <taxon>Nevskiales</taxon>
        <taxon>Nevskiaceae</taxon>
        <taxon>Solimonas</taxon>
    </lineage>
</organism>
<comment type="similarity">
    <text evidence="3 11">Belongs to the binding-protein-dependent transport system permease family. CysTW subfamily.</text>
</comment>
<evidence type="ECO:0000313" key="15">
    <source>
        <dbReference type="Proteomes" id="UP000238220"/>
    </source>
</evidence>
<keyword evidence="7 10" id="KW-0812">Transmembrane</keyword>
<reference evidence="14 15" key="1">
    <citation type="submission" date="2018-02" db="EMBL/GenBank/DDBJ databases">
        <title>Genome sequencing of Solimonas sp. HR-BB.</title>
        <authorList>
            <person name="Lee Y."/>
            <person name="Jeon C.O."/>
        </authorList>
    </citation>
    <scope>NUCLEOTIDE SEQUENCE [LARGE SCALE GENOMIC DNA]</scope>
    <source>
        <strain evidence="14 15">HR-BB</strain>
    </source>
</reference>
<dbReference type="SUPFAM" id="SSF161098">
    <property type="entry name" value="MetI-like"/>
    <property type="match status" value="1"/>
</dbReference>
<dbReference type="PANTHER" id="PTHR30183:SF3">
    <property type="entry name" value="MOLYBDENUM TRANSPORT SYSTEM PERMEASE PROTEIN MODB"/>
    <property type="match status" value="1"/>
</dbReference>
<feature type="region of interest" description="Disordered" evidence="12">
    <location>
        <begin position="1"/>
        <end position="27"/>
    </location>
</feature>
<evidence type="ECO:0000256" key="5">
    <source>
        <dbReference type="ARBA" id="ARBA00022475"/>
    </source>
</evidence>
<feature type="compositionally biased region" description="Polar residues" evidence="12">
    <location>
        <begin position="9"/>
        <end position="25"/>
    </location>
</feature>
<evidence type="ECO:0000256" key="11">
    <source>
        <dbReference type="RuleBase" id="RU365097"/>
    </source>
</evidence>
<dbReference type="CDD" id="cd06261">
    <property type="entry name" value="TM_PBP2"/>
    <property type="match status" value="1"/>
</dbReference>
<comment type="subcellular location">
    <subcellularLocation>
        <location evidence="11">Cell inner membrane</location>
        <topology evidence="11">Multi-pass membrane protein</topology>
    </subcellularLocation>
    <subcellularLocation>
        <location evidence="2 10">Cell membrane</location>
        <topology evidence="2 10">Multi-pass membrane protein</topology>
    </subcellularLocation>
</comment>
<feature type="transmembrane region" description="Helical" evidence="10">
    <location>
        <begin position="229"/>
        <end position="248"/>
    </location>
</feature>
<dbReference type="InterPro" id="IPR011867">
    <property type="entry name" value="ModB_ABC"/>
</dbReference>
<evidence type="ECO:0000256" key="4">
    <source>
        <dbReference type="ARBA" id="ARBA00022448"/>
    </source>
</evidence>
<feature type="transmembrane region" description="Helical" evidence="10">
    <location>
        <begin position="118"/>
        <end position="143"/>
    </location>
</feature>
<dbReference type="GO" id="GO:0005886">
    <property type="term" value="C:plasma membrane"/>
    <property type="evidence" value="ECO:0007669"/>
    <property type="project" value="UniProtKB-SubCell"/>
</dbReference>
<feature type="transmembrane region" description="Helical" evidence="10">
    <location>
        <begin position="164"/>
        <end position="189"/>
    </location>
</feature>
<dbReference type="Proteomes" id="UP000238220">
    <property type="component" value="Unassembled WGS sequence"/>
</dbReference>
<evidence type="ECO:0000256" key="7">
    <source>
        <dbReference type="ARBA" id="ARBA00022692"/>
    </source>
</evidence>
<comment type="function">
    <text evidence="1 11">Part of the binding-protein-dependent transport system for molybdenum; probably responsible for the translocation of the substrate across the membrane.</text>
</comment>
<evidence type="ECO:0000256" key="3">
    <source>
        <dbReference type="ARBA" id="ARBA00007069"/>
    </source>
</evidence>
<evidence type="ECO:0000256" key="8">
    <source>
        <dbReference type="ARBA" id="ARBA00022989"/>
    </source>
</evidence>
<evidence type="ECO:0000256" key="2">
    <source>
        <dbReference type="ARBA" id="ARBA00004651"/>
    </source>
</evidence>
<dbReference type="InterPro" id="IPR035906">
    <property type="entry name" value="MetI-like_sf"/>
</dbReference>
<dbReference type="AlphaFoldDB" id="A0A2S5TC59"/>
<keyword evidence="9 10" id="KW-0472">Membrane</keyword>
<keyword evidence="5" id="KW-1003">Cell membrane</keyword>
<gene>
    <name evidence="14" type="primary">modB</name>
    <name evidence="14" type="synonym">chlJ</name>
    <name evidence="14" type="ORF">C3942_17550</name>
</gene>
<name>A0A2S5TC59_9GAMM</name>
<accession>A0A2S5TC59</accession>
<keyword evidence="8 10" id="KW-1133">Transmembrane helix</keyword>
<dbReference type="EMBL" id="PSNW01000011">
    <property type="protein sequence ID" value="PPE72584.1"/>
    <property type="molecule type" value="Genomic_DNA"/>
</dbReference>
<dbReference type="GO" id="GO:0015098">
    <property type="term" value="F:molybdate ion transmembrane transporter activity"/>
    <property type="evidence" value="ECO:0007669"/>
    <property type="project" value="UniProtKB-UniRule"/>
</dbReference>
<dbReference type="OrthoDB" id="9790211at2"/>
<keyword evidence="4 10" id="KW-0813">Transport</keyword>
<dbReference type="NCBIfam" id="TIGR02141">
    <property type="entry name" value="modB_ABC"/>
    <property type="match status" value="1"/>
</dbReference>
<dbReference type="PROSITE" id="PS50928">
    <property type="entry name" value="ABC_TM1"/>
    <property type="match status" value="1"/>
</dbReference>
<evidence type="ECO:0000256" key="9">
    <source>
        <dbReference type="ARBA" id="ARBA00023136"/>
    </source>
</evidence>
<feature type="domain" description="ABC transmembrane type-1" evidence="13">
    <location>
        <begin position="39"/>
        <end position="247"/>
    </location>
</feature>
<keyword evidence="15" id="KW-1185">Reference proteome</keyword>
<proteinExistence type="inferred from homology"/>
<dbReference type="InterPro" id="IPR000515">
    <property type="entry name" value="MetI-like"/>
</dbReference>
<dbReference type="Gene3D" id="1.10.3720.10">
    <property type="entry name" value="MetI-like"/>
    <property type="match status" value="1"/>
</dbReference>
<keyword evidence="6 11" id="KW-0500">Molybdenum</keyword>
<comment type="caution">
    <text evidence="14">The sequence shown here is derived from an EMBL/GenBank/DDBJ whole genome shotgun (WGS) entry which is preliminary data.</text>
</comment>
<sequence length="263" mass="28395">MCAVRPTPRRSSANTASRCSNPSPESRTRVFSPDELTALWLSAKVAFWATLLCLPPGIGLSWWLARRDSRGKLALEVLVQLPMVLPPVVPGYILLLLLGNQGLIGRWLNEQFGVSIAFTWKGAVLASAVMAFPLMVQPVRLAFAMIDRRLEQAATTLGAPPWRVFLSITLPLALPGIIAGLVLCFSRSLGEFGATMAFVGSIPGETRTVPLAIYGYTHVPGGEEAAQRLAILSIVLAGAALTAAHIINRRAERLLGYRPHAEH</sequence>
<feature type="transmembrane region" description="Helical" evidence="10">
    <location>
        <begin position="45"/>
        <end position="65"/>
    </location>
</feature>